<dbReference type="EMBL" id="PUFL01000050">
    <property type="protein sequence ID" value="TDG91814.1"/>
    <property type="molecule type" value="Genomic_DNA"/>
</dbReference>
<dbReference type="RefSeq" id="WP_057961725.1">
    <property type="nucleotide sequence ID" value="NZ_BAAAXO010000046.1"/>
</dbReference>
<reference evidence="4 7" key="3">
    <citation type="journal article" date="2019" name="Appl. Microbiol. Biotechnol.">
        <title>Uncovering carbohydrate metabolism through a genotype-phenotype association study of 56 lactic acid bacteria genomes.</title>
        <authorList>
            <person name="Buron-Moles G."/>
            <person name="Chailyan A."/>
            <person name="Dolejs I."/>
            <person name="Forster J."/>
            <person name="Miks M.H."/>
        </authorList>
    </citation>
    <scope>NUCLEOTIDE SEQUENCE [LARGE SCALE GENOMIC DNA]</scope>
    <source>
        <strain evidence="4 7">DSM 10551</strain>
    </source>
</reference>
<dbReference type="Proteomes" id="UP000214739">
    <property type="component" value="Unassembled WGS sequence"/>
</dbReference>
<dbReference type="AlphaFoldDB" id="A0A269YP03"/>
<dbReference type="Proteomes" id="UP000294668">
    <property type="component" value="Unassembled WGS sequence"/>
</dbReference>
<reference evidence="2 5" key="1">
    <citation type="journal article" date="2017" name="Biosci Microbiota Food Health">
        <title>Genomic characterization reconfirms the taxonomic status of Lactobacillus parakefiri.</title>
        <authorList>
            <person name="Tanizawa Y."/>
            <person name="Kobayashi H."/>
            <person name="Kaminuma E."/>
            <person name="Sakamoto M."/>
            <person name="Ohkuma M."/>
            <person name="Nakamura Y."/>
            <person name="Arita M."/>
            <person name="Tohno M."/>
        </authorList>
    </citation>
    <scope>NUCLEOTIDE SEQUENCE [LARGE SCALE GENOMIC DNA]</scope>
    <source>
        <strain evidence="2 5">JCM 8573</strain>
    </source>
</reference>
<protein>
    <submittedName>
        <fullName evidence="3">Uncharacterized protein</fullName>
    </submittedName>
</protein>
<comment type="caution">
    <text evidence="3">The sequence shown here is derived from an EMBL/GenBank/DDBJ whole genome shotgun (WGS) entry which is preliminary data.</text>
</comment>
<name>A0A269YP03_9LACO</name>
<gene>
    <name evidence="3" type="ORF">B8W98_01710</name>
    <name evidence="4" type="ORF">C5L28_001219</name>
    <name evidence="2" type="ORF">LPKJCM_01928</name>
</gene>
<dbReference type="EMBL" id="BDGB01000097">
    <property type="protein sequence ID" value="GAW72798.1"/>
    <property type="molecule type" value="Genomic_DNA"/>
</dbReference>
<evidence type="ECO:0000313" key="4">
    <source>
        <dbReference type="EMBL" id="TDG91814.1"/>
    </source>
</evidence>
<accession>A0A269YP03</accession>
<dbReference type="EMBL" id="NCXI01000006">
    <property type="protein sequence ID" value="PAK87284.1"/>
    <property type="molecule type" value="Genomic_DNA"/>
</dbReference>
<keyword evidence="1" id="KW-1133">Transmembrane helix</keyword>
<reference evidence="3 6" key="2">
    <citation type="submission" date="2017-04" db="EMBL/GenBank/DDBJ databases">
        <title>Kefir bacterial isolates.</title>
        <authorList>
            <person name="Kim Y."/>
            <person name="Blasche S."/>
            <person name="Patil K.R."/>
        </authorList>
    </citation>
    <scope>NUCLEOTIDE SEQUENCE [LARGE SCALE GENOMIC DNA]</scope>
    <source>
        <strain evidence="3 6">OG2</strain>
    </source>
</reference>
<dbReference type="Proteomes" id="UP000216802">
    <property type="component" value="Unassembled WGS sequence"/>
</dbReference>
<keyword evidence="7" id="KW-1185">Reference proteome</keyword>
<evidence type="ECO:0000313" key="6">
    <source>
        <dbReference type="Proteomes" id="UP000216802"/>
    </source>
</evidence>
<feature type="transmembrane region" description="Helical" evidence="1">
    <location>
        <begin position="43"/>
        <end position="63"/>
    </location>
</feature>
<evidence type="ECO:0000313" key="2">
    <source>
        <dbReference type="EMBL" id="GAW72798.1"/>
    </source>
</evidence>
<evidence type="ECO:0000313" key="3">
    <source>
        <dbReference type="EMBL" id="PAK87284.1"/>
    </source>
</evidence>
<feature type="transmembrane region" description="Helical" evidence="1">
    <location>
        <begin position="20"/>
        <end position="37"/>
    </location>
</feature>
<proteinExistence type="predicted"/>
<keyword evidence="1" id="KW-0472">Membrane</keyword>
<organism evidence="3 6">
    <name type="scientific">Lentilactobacillus parakefiri</name>
    <dbReference type="NCBI Taxonomy" id="152332"/>
    <lineage>
        <taxon>Bacteria</taxon>
        <taxon>Bacillati</taxon>
        <taxon>Bacillota</taxon>
        <taxon>Bacilli</taxon>
        <taxon>Lactobacillales</taxon>
        <taxon>Lactobacillaceae</taxon>
        <taxon>Lentilactobacillus</taxon>
    </lineage>
</organism>
<evidence type="ECO:0000256" key="1">
    <source>
        <dbReference type="SAM" id="Phobius"/>
    </source>
</evidence>
<sequence>MMQGKKESGYSNWFRMLNHLIGPVVTIGIVSGIIIIISDNAYAYVVDVIVSVFVFIWLLTFLIESVMKLFRKK</sequence>
<evidence type="ECO:0000313" key="7">
    <source>
        <dbReference type="Proteomes" id="UP000294668"/>
    </source>
</evidence>
<reference evidence="4" key="4">
    <citation type="submission" date="2019-02" db="EMBL/GenBank/DDBJ databases">
        <authorList>
            <person name="Buron G."/>
            <person name="Chaylann A."/>
            <person name="Dolejs I."/>
            <person name="Forster J."/>
            <person name="Miks M.H."/>
        </authorList>
    </citation>
    <scope>NUCLEOTIDE SEQUENCE</scope>
    <source>
        <strain evidence="4">DSM 10551</strain>
    </source>
</reference>
<evidence type="ECO:0000313" key="5">
    <source>
        <dbReference type="Proteomes" id="UP000214739"/>
    </source>
</evidence>
<keyword evidence="1" id="KW-0812">Transmembrane</keyword>